<dbReference type="Pfam" id="PF18603">
    <property type="entry name" value="LAL_C2"/>
    <property type="match status" value="1"/>
</dbReference>
<reference evidence="6 7" key="1">
    <citation type="journal article" date="2014" name="Genome Announc.">
        <title>Draft Genome Sequence of Lysobacter capsici AZ78, a Bacterium Antagonistic to Plant-Pathogenic Oomycetes.</title>
        <authorList>
            <person name="Puopolo G."/>
            <person name="Sonego P."/>
            <person name="Engelen K."/>
            <person name="Pertot I."/>
        </authorList>
    </citation>
    <scope>NUCLEOTIDE SEQUENCE [LARGE SCALE GENOMIC DNA]</scope>
    <source>
        <strain evidence="6 7">AZ78</strain>
    </source>
</reference>
<dbReference type="PROSITE" id="PS50975">
    <property type="entry name" value="ATP_GRASP"/>
    <property type="match status" value="1"/>
</dbReference>
<sequence>MAHLLMIESWVGGTGRIFPPAIGRLGHRYTFVTRNRGHYLDARSREIHPVIEHAEHVLTTETNDVPALIEFLRAQHAILKFDGVVTICDYYIDTVAQVAQALGLPQAFSANVVMERRKDQVREAIERAGLPNPKFAVTQSWEQTQGEASRIGYPLIVKPTDLASSAFVRLIHDEGELRQSFDALEQFPRNFRDQARVPLLLLEEYMVGEEVSVEACTYRGRTTVIGITDKSVTGFPYFIEDGHMFPAKLDPTQATAIEALVCGALEAVGHDHGISHTEVKLTADGPRIVEINPRPGGNYIAELIQRVTGIDLLDAQIELALGREPDLTRKPTGVASAAIKFLVPPRGGHVATVDGVASLDGDPAVQRWSLSSIAGSEVAAPIDNACYLGHVVAVDSEGLEARAYAERALGGVVLHYAEAVAA</sequence>
<proteinExistence type="predicted"/>
<name>A0A120AGT9_9GAMM</name>
<dbReference type="InterPro" id="IPR040570">
    <property type="entry name" value="LAL_C2"/>
</dbReference>
<keyword evidence="3 4" id="KW-0067">ATP-binding</keyword>
<dbReference type="Pfam" id="PF18130">
    <property type="entry name" value="ATPgrasp_N"/>
    <property type="match status" value="1"/>
</dbReference>
<gene>
    <name evidence="6" type="ORF">AZ78_2684</name>
</gene>
<keyword evidence="2 4" id="KW-0547">Nucleotide-binding</keyword>
<dbReference type="SUPFAM" id="SSF56059">
    <property type="entry name" value="Glutathione synthetase ATP-binding domain-like"/>
    <property type="match status" value="1"/>
</dbReference>
<dbReference type="Gene3D" id="3.30.470.20">
    <property type="entry name" value="ATP-grasp fold, B domain"/>
    <property type="match status" value="1"/>
</dbReference>
<organism evidence="6 7">
    <name type="scientific">Lysobacter capsici AZ78</name>
    <dbReference type="NCBI Taxonomy" id="1444315"/>
    <lineage>
        <taxon>Bacteria</taxon>
        <taxon>Pseudomonadati</taxon>
        <taxon>Pseudomonadota</taxon>
        <taxon>Gammaproteobacteria</taxon>
        <taxon>Lysobacterales</taxon>
        <taxon>Lysobacteraceae</taxon>
        <taxon>Lysobacter</taxon>
    </lineage>
</organism>
<dbReference type="GO" id="GO:0016874">
    <property type="term" value="F:ligase activity"/>
    <property type="evidence" value="ECO:0007669"/>
    <property type="project" value="UniProtKB-KW"/>
</dbReference>
<dbReference type="Gene3D" id="3.40.50.20">
    <property type="match status" value="1"/>
</dbReference>
<keyword evidence="7" id="KW-1185">Reference proteome</keyword>
<evidence type="ECO:0000313" key="6">
    <source>
        <dbReference type="EMBL" id="KWS05133.1"/>
    </source>
</evidence>
<protein>
    <recommendedName>
        <fullName evidence="5">ATP-grasp domain-containing protein</fullName>
    </recommendedName>
</protein>
<evidence type="ECO:0000256" key="1">
    <source>
        <dbReference type="ARBA" id="ARBA00022598"/>
    </source>
</evidence>
<dbReference type="GO" id="GO:0005524">
    <property type="term" value="F:ATP binding"/>
    <property type="evidence" value="ECO:0007669"/>
    <property type="project" value="UniProtKB-UniRule"/>
</dbReference>
<evidence type="ECO:0000259" key="5">
    <source>
        <dbReference type="PROSITE" id="PS50975"/>
    </source>
</evidence>
<dbReference type="InterPro" id="IPR041472">
    <property type="entry name" value="BL00235/CARNS1_N"/>
</dbReference>
<evidence type="ECO:0000256" key="4">
    <source>
        <dbReference type="PROSITE-ProRule" id="PRU00409"/>
    </source>
</evidence>
<dbReference type="PANTHER" id="PTHR43585">
    <property type="entry name" value="FUMIPYRROLE BIOSYNTHESIS PROTEIN C"/>
    <property type="match status" value="1"/>
</dbReference>
<evidence type="ECO:0000256" key="3">
    <source>
        <dbReference type="ARBA" id="ARBA00022840"/>
    </source>
</evidence>
<dbReference type="EMBL" id="JAJA02000001">
    <property type="protein sequence ID" value="KWS05133.1"/>
    <property type="molecule type" value="Genomic_DNA"/>
</dbReference>
<feature type="domain" description="ATP-grasp" evidence="5">
    <location>
        <begin position="122"/>
        <end position="321"/>
    </location>
</feature>
<dbReference type="PANTHER" id="PTHR43585:SF2">
    <property type="entry name" value="ATP-GRASP ENZYME FSQD"/>
    <property type="match status" value="1"/>
</dbReference>
<dbReference type="GO" id="GO:0046872">
    <property type="term" value="F:metal ion binding"/>
    <property type="evidence" value="ECO:0007669"/>
    <property type="project" value="InterPro"/>
</dbReference>
<dbReference type="InterPro" id="IPR011761">
    <property type="entry name" value="ATP-grasp"/>
</dbReference>
<evidence type="ECO:0000313" key="7">
    <source>
        <dbReference type="Proteomes" id="UP000023435"/>
    </source>
</evidence>
<dbReference type="Pfam" id="PF13535">
    <property type="entry name" value="ATP-grasp_4"/>
    <property type="match status" value="1"/>
</dbReference>
<dbReference type="RefSeq" id="WP_036107621.1">
    <property type="nucleotide sequence ID" value="NZ_JAJA02000001.1"/>
</dbReference>
<keyword evidence="1" id="KW-0436">Ligase</keyword>
<evidence type="ECO:0000256" key="2">
    <source>
        <dbReference type="ARBA" id="ARBA00022741"/>
    </source>
</evidence>
<accession>A0A120AGT9</accession>
<comment type="caution">
    <text evidence="6">The sequence shown here is derived from an EMBL/GenBank/DDBJ whole genome shotgun (WGS) entry which is preliminary data.</text>
</comment>
<dbReference type="InterPro" id="IPR052032">
    <property type="entry name" value="ATP-dep_AA_Ligase"/>
</dbReference>
<dbReference type="AlphaFoldDB" id="A0A120AGT9"/>
<dbReference type="OrthoDB" id="9803907at2"/>
<dbReference type="Proteomes" id="UP000023435">
    <property type="component" value="Unassembled WGS sequence"/>
</dbReference>